<dbReference type="EMBL" id="GBXM01100743">
    <property type="protein sequence ID" value="JAH07834.1"/>
    <property type="molecule type" value="Transcribed_RNA"/>
</dbReference>
<proteinExistence type="predicted"/>
<evidence type="ECO:0000313" key="1">
    <source>
        <dbReference type="EMBL" id="JAH07834.1"/>
    </source>
</evidence>
<reference evidence="1" key="2">
    <citation type="journal article" date="2015" name="Fish Shellfish Immunol.">
        <title>Early steps in the European eel (Anguilla anguilla)-Vibrio vulnificus interaction in the gills: Role of the RtxA13 toxin.</title>
        <authorList>
            <person name="Callol A."/>
            <person name="Pajuelo D."/>
            <person name="Ebbesson L."/>
            <person name="Teles M."/>
            <person name="MacKenzie S."/>
            <person name="Amaro C."/>
        </authorList>
    </citation>
    <scope>NUCLEOTIDE SEQUENCE</scope>
</reference>
<accession>A0A0E9PTN1</accession>
<sequence length="40" mass="4790">MLNKLWPHILEDSSCIQSRNPTNLFDLSKCLCWEHENKNM</sequence>
<dbReference type="AlphaFoldDB" id="A0A0E9PTN1"/>
<protein>
    <submittedName>
        <fullName evidence="1">Uncharacterized protein</fullName>
    </submittedName>
</protein>
<organism evidence="1">
    <name type="scientific">Anguilla anguilla</name>
    <name type="common">European freshwater eel</name>
    <name type="synonym">Muraena anguilla</name>
    <dbReference type="NCBI Taxonomy" id="7936"/>
    <lineage>
        <taxon>Eukaryota</taxon>
        <taxon>Metazoa</taxon>
        <taxon>Chordata</taxon>
        <taxon>Craniata</taxon>
        <taxon>Vertebrata</taxon>
        <taxon>Euteleostomi</taxon>
        <taxon>Actinopterygii</taxon>
        <taxon>Neopterygii</taxon>
        <taxon>Teleostei</taxon>
        <taxon>Anguilliformes</taxon>
        <taxon>Anguillidae</taxon>
        <taxon>Anguilla</taxon>
    </lineage>
</organism>
<name>A0A0E9PTN1_ANGAN</name>
<reference evidence="1" key="1">
    <citation type="submission" date="2014-11" db="EMBL/GenBank/DDBJ databases">
        <authorList>
            <person name="Amaro Gonzalez C."/>
        </authorList>
    </citation>
    <scope>NUCLEOTIDE SEQUENCE</scope>
</reference>